<dbReference type="InterPro" id="IPR011766">
    <property type="entry name" value="TPP_enzyme_TPP-bd"/>
</dbReference>
<organism evidence="3 4">
    <name type="scientific">Rugamonas apoptosis</name>
    <dbReference type="NCBI Taxonomy" id="2758570"/>
    <lineage>
        <taxon>Bacteria</taxon>
        <taxon>Pseudomonadati</taxon>
        <taxon>Pseudomonadota</taxon>
        <taxon>Betaproteobacteria</taxon>
        <taxon>Burkholderiales</taxon>
        <taxon>Oxalobacteraceae</taxon>
        <taxon>Telluria group</taxon>
        <taxon>Rugamonas</taxon>
    </lineage>
</organism>
<evidence type="ECO:0000259" key="2">
    <source>
        <dbReference type="Pfam" id="PF02775"/>
    </source>
</evidence>
<dbReference type="PANTHER" id="PTHR48084">
    <property type="entry name" value="2-OXOGLUTARATE OXIDOREDUCTASE SUBUNIT KORB-RELATED"/>
    <property type="match status" value="1"/>
</dbReference>
<dbReference type="GO" id="GO:0016625">
    <property type="term" value="F:oxidoreductase activity, acting on the aldehyde or oxo group of donors, iron-sulfur protein as acceptor"/>
    <property type="evidence" value="ECO:0007669"/>
    <property type="project" value="UniProtKB-ARBA"/>
</dbReference>
<dbReference type="InterPro" id="IPR029061">
    <property type="entry name" value="THDP-binding"/>
</dbReference>
<dbReference type="SUPFAM" id="SSF52518">
    <property type="entry name" value="Thiamin diphosphate-binding fold (THDP-binding)"/>
    <property type="match status" value="1"/>
</dbReference>
<proteinExistence type="predicted"/>
<dbReference type="CDD" id="cd03375">
    <property type="entry name" value="TPP_OGFOR"/>
    <property type="match status" value="1"/>
</dbReference>
<feature type="domain" description="Thiamine pyrophosphate enzyme TPP-binding" evidence="2">
    <location>
        <begin position="66"/>
        <end position="214"/>
    </location>
</feature>
<dbReference type="InterPro" id="IPR051457">
    <property type="entry name" value="2-oxoacid:Fd_oxidoreductase"/>
</dbReference>
<dbReference type="GO" id="GO:0030976">
    <property type="term" value="F:thiamine pyrophosphate binding"/>
    <property type="evidence" value="ECO:0007669"/>
    <property type="project" value="InterPro"/>
</dbReference>
<dbReference type="EMBL" id="JACEZU010000002">
    <property type="protein sequence ID" value="MBA5686233.1"/>
    <property type="molecule type" value="Genomic_DNA"/>
</dbReference>
<dbReference type="GO" id="GO:0044281">
    <property type="term" value="P:small molecule metabolic process"/>
    <property type="evidence" value="ECO:0007669"/>
    <property type="project" value="UniProtKB-ARBA"/>
</dbReference>
<accession>A0A7W2F6T7</accession>
<evidence type="ECO:0000313" key="4">
    <source>
        <dbReference type="Proteomes" id="UP000573499"/>
    </source>
</evidence>
<dbReference type="Proteomes" id="UP000573499">
    <property type="component" value="Unassembled WGS sequence"/>
</dbReference>
<keyword evidence="4" id="KW-1185">Reference proteome</keyword>
<dbReference type="GO" id="GO:0045333">
    <property type="term" value="P:cellular respiration"/>
    <property type="evidence" value="ECO:0007669"/>
    <property type="project" value="UniProtKB-ARBA"/>
</dbReference>
<dbReference type="Pfam" id="PF02775">
    <property type="entry name" value="TPP_enzyme_C"/>
    <property type="match status" value="1"/>
</dbReference>
<dbReference type="AlphaFoldDB" id="A0A7W2F6T7"/>
<evidence type="ECO:0000256" key="1">
    <source>
        <dbReference type="ARBA" id="ARBA00023002"/>
    </source>
</evidence>
<evidence type="ECO:0000313" key="3">
    <source>
        <dbReference type="EMBL" id="MBA5686233.1"/>
    </source>
</evidence>
<dbReference type="PANTHER" id="PTHR48084:SF5">
    <property type="entry name" value="BLR6744 PROTEIN"/>
    <property type="match status" value="1"/>
</dbReference>
<gene>
    <name evidence="3" type="ORF">H3H39_04100</name>
</gene>
<comment type="caution">
    <text evidence="3">The sequence shown here is derived from an EMBL/GenBank/DDBJ whole genome shotgun (WGS) entry which is preliminary data.</text>
</comment>
<name>A0A7W2F6T7_9BURK</name>
<dbReference type="RefSeq" id="WP_182152046.1">
    <property type="nucleotide sequence ID" value="NZ_JACEZU010000002.1"/>
</dbReference>
<sequence length="351" mass="37934">MSYLAKPKLHHPELKTNRLGYTRRDYEGAMSTLCAGCGHDSISAAIVQACYNLAIEPHRVAKLSGIGCSSKSPTYFLGGSHGFNTVHGRMPSVLTGANLANRDLIYLGVSGDGDSASIGLGQFVHSMRRAVNMVYIVMNNGVYGLTKGQFSATADQGSRSKRGVINSDAPVDLAALALQLGVSYVARGFSGNKEQLVPMIEGAFMHQGAAFIDVISPCVAFNNHPGSTKSYDYVREHNESVNRVDFVPHMEELAGQFTPGTVQEVLQHDGSVLRLRTLQAEFDVHDRIAAINYLYQRQAEGEVVTGLLHIDPTPEDMHSHLNTSLRPLNTLDEAVLCPGADALARINAALR</sequence>
<protein>
    <submittedName>
        <fullName evidence="3">2-oxoacid:ferredoxin oxidoreductase subunit beta</fullName>
    </submittedName>
</protein>
<keyword evidence="1" id="KW-0560">Oxidoreductase</keyword>
<dbReference type="Gene3D" id="3.40.50.970">
    <property type="match status" value="1"/>
</dbReference>
<reference evidence="3 4" key="1">
    <citation type="submission" date="2020-07" db="EMBL/GenBank/DDBJ databases">
        <title>Novel species isolated from subtropical streams in China.</title>
        <authorList>
            <person name="Lu H."/>
        </authorList>
    </citation>
    <scope>NUCLEOTIDE SEQUENCE [LARGE SCALE GENOMIC DNA]</scope>
    <source>
        <strain evidence="3 4">LX47W</strain>
    </source>
</reference>